<dbReference type="AlphaFoldDB" id="A0AAD1YJ27"/>
<gene>
    <name evidence="1" type="ORF">CNEO2_720002</name>
</gene>
<evidence type="ECO:0000313" key="2">
    <source>
        <dbReference type="Proteomes" id="UP001189143"/>
    </source>
</evidence>
<reference evidence="1" key="1">
    <citation type="submission" date="2022-10" db="EMBL/GenBank/DDBJ databases">
        <authorList>
            <person name="Aires J."/>
            <person name="Mesa V."/>
        </authorList>
    </citation>
    <scope>NUCLEOTIDE SEQUENCE</scope>
    <source>
        <strain evidence="1">Clostridium neonatale JD116</strain>
    </source>
</reference>
<sequence>MRSYINMFLMVIPFNFLQNINKPTKIQNLDFRGFHGGGEPYTISVTIDISKYRHKTNCERN</sequence>
<evidence type="ECO:0000313" key="1">
    <source>
        <dbReference type="EMBL" id="CAI3677812.1"/>
    </source>
</evidence>
<comment type="caution">
    <text evidence="1">The sequence shown here is derived from an EMBL/GenBank/DDBJ whole genome shotgun (WGS) entry which is preliminary data.</text>
</comment>
<dbReference type="EMBL" id="CAMTCP010000273">
    <property type="protein sequence ID" value="CAI3677812.1"/>
    <property type="molecule type" value="Genomic_DNA"/>
</dbReference>
<protein>
    <submittedName>
        <fullName evidence="1">Uncharacterized protein</fullName>
    </submittedName>
</protein>
<accession>A0AAD1YJ27</accession>
<organism evidence="1 2">
    <name type="scientific">Clostridium neonatale</name>
    <dbReference type="NCBI Taxonomy" id="137838"/>
    <lineage>
        <taxon>Bacteria</taxon>
        <taxon>Bacillati</taxon>
        <taxon>Bacillota</taxon>
        <taxon>Clostridia</taxon>
        <taxon>Eubacteriales</taxon>
        <taxon>Clostridiaceae</taxon>
        <taxon>Clostridium</taxon>
    </lineage>
</organism>
<proteinExistence type="predicted"/>
<dbReference type="Proteomes" id="UP001189143">
    <property type="component" value="Unassembled WGS sequence"/>
</dbReference>
<name>A0AAD1YJ27_9CLOT</name>